<dbReference type="GO" id="GO:0098797">
    <property type="term" value="C:plasma membrane protein complex"/>
    <property type="evidence" value="ECO:0007669"/>
    <property type="project" value="TreeGrafter"/>
</dbReference>
<organism evidence="12 13">
    <name type="scientific">Umboniibacter marinipuniceus</name>
    <dbReference type="NCBI Taxonomy" id="569599"/>
    <lineage>
        <taxon>Bacteria</taxon>
        <taxon>Pseudomonadati</taxon>
        <taxon>Pseudomonadota</taxon>
        <taxon>Gammaproteobacteria</taxon>
        <taxon>Cellvibrionales</taxon>
        <taxon>Cellvibrionaceae</taxon>
        <taxon>Umboniibacter</taxon>
    </lineage>
</organism>
<dbReference type="GO" id="GO:0055085">
    <property type="term" value="P:transmembrane transport"/>
    <property type="evidence" value="ECO:0007669"/>
    <property type="project" value="InterPro"/>
</dbReference>
<keyword evidence="3" id="KW-0813">Transport</keyword>
<keyword evidence="8 10" id="KW-1133">Transmembrane helix</keyword>
<dbReference type="InterPro" id="IPR037682">
    <property type="entry name" value="TonB_C"/>
</dbReference>
<dbReference type="GO" id="GO:0031992">
    <property type="term" value="F:energy transducer activity"/>
    <property type="evidence" value="ECO:0007669"/>
    <property type="project" value="TreeGrafter"/>
</dbReference>
<keyword evidence="13" id="KW-1185">Reference proteome</keyword>
<feature type="domain" description="TonB C-terminal" evidence="11">
    <location>
        <begin position="185"/>
        <end position="282"/>
    </location>
</feature>
<evidence type="ECO:0000256" key="1">
    <source>
        <dbReference type="ARBA" id="ARBA00004383"/>
    </source>
</evidence>
<dbReference type="Proteomes" id="UP000267187">
    <property type="component" value="Unassembled WGS sequence"/>
</dbReference>
<comment type="subcellular location">
    <subcellularLocation>
        <location evidence="1">Cell inner membrane</location>
        <topology evidence="1">Single-pass membrane protein</topology>
        <orientation evidence="1">Periplasmic side</orientation>
    </subcellularLocation>
</comment>
<evidence type="ECO:0000259" key="11">
    <source>
        <dbReference type="PROSITE" id="PS52015"/>
    </source>
</evidence>
<gene>
    <name evidence="12" type="ORF">DFR27_0172</name>
</gene>
<dbReference type="PROSITE" id="PS52015">
    <property type="entry name" value="TONB_CTD"/>
    <property type="match status" value="1"/>
</dbReference>
<dbReference type="GO" id="GO:0015031">
    <property type="term" value="P:protein transport"/>
    <property type="evidence" value="ECO:0007669"/>
    <property type="project" value="UniProtKB-KW"/>
</dbReference>
<evidence type="ECO:0000256" key="2">
    <source>
        <dbReference type="ARBA" id="ARBA00006555"/>
    </source>
</evidence>
<evidence type="ECO:0000256" key="6">
    <source>
        <dbReference type="ARBA" id="ARBA00022692"/>
    </source>
</evidence>
<keyword evidence="9 10" id="KW-0472">Membrane</keyword>
<dbReference type="RefSeq" id="WP_121875569.1">
    <property type="nucleotide sequence ID" value="NZ_REFJ01000001.1"/>
</dbReference>
<keyword evidence="5" id="KW-0997">Cell inner membrane</keyword>
<evidence type="ECO:0000256" key="5">
    <source>
        <dbReference type="ARBA" id="ARBA00022519"/>
    </source>
</evidence>
<evidence type="ECO:0000256" key="9">
    <source>
        <dbReference type="ARBA" id="ARBA00023136"/>
    </source>
</evidence>
<feature type="transmembrane region" description="Helical" evidence="10">
    <location>
        <begin position="14"/>
        <end position="36"/>
    </location>
</feature>
<dbReference type="OrthoDB" id="9803361at2"/>
<comment type="similarity">
    <text evidence="2">Belongs to the TonB family.</text>
</comment>
<evidence type="ECO:0000256" key="4">
    <source>
        <dbReference type="ARBA" id="ARBA00022475"/>
    </source>
</evidence>
<name>A0A3M0ADM5_9GAMM</name>
<dbReference type="NCBIfam" id="TIGR01352">
    <property type="entry name" value="tonB_Cterm"/>
    <property type="match status" value="1"/>
</dbReference>
<dbReference type="PANTHER" id="PTHR33446">
    <property type="entry name" value="PROTEIN TONB-RELATED"/>
    <property type="match status" value="1"/>
</dbReference>
<evidence type="ECO:0000313" key="12">
    <source>
        <dbReference type="EMBL" id="RMA82224.1"/>
    </source>
</evidence>
<keyword evidence="4" id="KW-1003">Cell membrane</keyword>
<keyword evidence="6 10" id="KW-0812">Transmembrane</keyword>
<dbReference type="Pfam" id="PF03544">
    <property type="entry name" value="TonB_C"/>
    <property type="match status" value="1"/>
</dbReference>
<evidence type="ECO:0000256" key="10">
    <source>
        <dbReference type="SAM" id="Phobius"/>
    </source>
</evidence>
<protein>
    <submittedName>
        <fullName evidence="12">Protein TonB</fullName>
    </submittedName>
</protein>
<evidence type="ECO:0000256" key="3">
    <source>
        <dbReference type="ARBA" id="ARBA00022448"/>
    </source>
</evidence>
<dbReference type="PANTHER" id="PTHR33446:SF11">
    <property type="entry name" value="TONB3"/>
    <property type="match status" value="1"/>
</dbReference>
<sequence length="284" mass="31035">MAATAPQIGAGDRLGFTVFIAAIIHAALIFGIHISAPEHSLETSQMRVTVAVRNEENPDEADFLAQSSQQGAGSEDEALELNAAQLQQIAEQGRANDQQLGQRANDSAQLANAWRQSSSFVMLLPAQAPTPLSAERIQIGEGSLSPQIAILEARVHELQQLYAQRPRVRTLTSVSTKAAADAAYLERWRQQVEDYGNANYPPEARARRLFGNLRLKVSVLANGSLQKVELLQSSGVQVLDRAAMDIVREAAPYPPFPDSIRSSTDQLDIIRTWRFEPSGRLGTQ</sequence>
<dbReference type="AlphaFoldDB" id="A0A3M0ADM5"/>
<accession>A0A3M0ADM5</accession>
<proteinExistence type="inferred from homology"/>
<evidence type="ECO:0000256" key="8">
    <source>
        <dbReference type="ARBA" id="ARBA00022989"/>
    </source>
</evidence>
<dbReference type="InterPro" id="IPR051045">
    <property type="entry name" value="TonB-dependent_transducer"/>
</dbReference>
<reference evidence="12 13" key="1">
    <citation type="submission" date="2018-10" db="EMBL/GenBank/DDBJ databases">
        <title>Genomic Encyclopedia of Type Strains, Phase IV (KMG-IV): sequencing the most valuable type-strain genomes for metagenomic binning, comparative biology and taxonomic classification.</title>
        <authorList>
            <person name="Goeker M."/>
        </authorList>
    </citation>
    <scope>NUCLEOTIDE SEQUENCE [LARGE SCALE GENOMIC DNA]</scope>
    <source>
        <strain evidence="12 13">DSM 25080</strain>
    </source>
</reference>
<dbReference type="InterPro" id="IPR006260">
    <property type="entry name" value="TonB/TolA_C"/>
</dbReference>
<dbReference type="EMBL" id="REFJ01000001">
    <property type="protein sequence ID" value="RMA82224.1"/>
    <property type="molecule type" value="Genomic_DNA"/>
</dbReference>
<keyword evidence="7" id="KW-0653">Protein transport</keyword>
<evidence type="ECO:0000313" key="13">
    <source>
        <dbReference type="Proteomes" id="UP000267187"/>
    </source>
</evidence>
<comment type="caution">
    <text evidence="12">The sequence shown here is derived from an EMBL/GenBank/DDBJ whole genome shotgun (WGS) entry which is preliminary data.</text>
</comment>
<evidence type="ECO:0000256" key="7">
    <source>
        <dbReference type="ARBA" id="ARBA00022927"/>
    </source>
</evidence>
<dbReference type="Gene3D" id="3.30.1150.10">
    <property type="match status" value="1"/>
</dbReference>
<dbReference type="SUPFAM" id="SSF74653">
    <property type="entry name" value="TolA/TonB C-terminal domain"/>
    <property type="match status" value="1"/>
</dbReference>